<organism evidence="2 3">
    <name type="scientific">Bifidobacterium bohemicum DSM 22767</name>
    <dbReference type="NCBI Taxonomy" id="1437606"/>
    <lineage>
        <taxon>Bacteria</taxon>
        <taxon>Bacillati</taxon>
        <taxon>Actinomycetota</taxon>
        <taxon>Actinomycetes</taxon>
        <taxon>Bifidobacteriales</taxon>
        <taxon>Bifidobacteriaceae</taxon>
        <taxon>Bifidobacterium</taxon>
    </lineage>
</organism>
<dbReference type="AlphaFoldDB" id="A0A086ZG29"/>
<feature type="compositionally biased region" description="Polar residues" evidence="1">
    <location>
        <begin position="9"/>
        <end position="18"/>
    </location>
</feature>
<name>A0A086ZG29_9BIFI</name>
<comment type="caution">
    <text evidence="2">The sequence shown here is derived from an EMBL/GenBank/DDBJ whole genome shotgun (WGS) entry which is preliminary data.</text>
</comment>
<dbReference type="EMBL" id="JGYP01000002">
    <property type="protein sequence ID" value="KFI45479.1"/>
    <property type="molecule type" value="Genomic_DNA"/>
</dbReference>
<evidence type="ECO:0000256" key="1">
    <source>
        <dbReference type="SAM" id="MobiDB-lite"/>
    </source>
</evidence>
<evidence type="ECO:0000313" key="3">
    <source>
        <dbReference type="Proteomes" id="UP000029096"/>
    </source>
</evidence>
<accession>A0A086ZG29</accession>
<sequence length="62" mass="6904">MNDRRDDCNSSPSSNETTGKFGAEMSNRDSERLRRSIVTFDDAPAPDGRSPFVGGREVQREV</sequence>
<feature type="region of interest" description="Disordered" evidence="1">
    <location>
        <begin position="1"/>
        <end position="62"/>
    </location>
</feature>
<reference evidence="2 3" key="1">
    <citation type="submission" date="2014-03" db="EMBL/GenBank/DDBJ databases">
        <title>Genomics of Bifidobacteria.</title>
        <authorList>
            <person name="Ventura M."/>
            <person name="Milani C."/>
            <person name="Lugli G.A."/>
        </authorList>
    </citation>
    <scope>NUCLEOTIDE SEQUENCE [LARGE SCALE GENOMIC DNA]</scope>
    <source>
        <strain evidence="2 3">DSM 22767</strain>
    </source>
</reference>
<dbReference type="STRING" id="1437606.BBOH_1112"/>
<evidence type="ECO:0000313" key="2">
    <source>
        <dbReference type="EMBL" id="KFI45479.1"/>
    </source>
</evidence>
<proteinExistence type="predicted"/>
<protein>
    <submittedName>
        <fullName evidence="2">Uncharacterized protein</fullName>
    </submittedName>
</protein>
<dbReference type="Proteomes" id="UP000029096">
    <property type="component" value="Unassembled WGS sequence"/>
</dbReference>
<keyword evidence="3" id="KW-1185">Reference proteome</keyword>
<gene>
    <name evidence="2" type="ORF">BBOH_1112</name>
</gene>